<dbReference type="AlphaFoldDB" id="A0A2I0WN10"/>
<dbReference type="EMBL" id="KZ502537">
    <property type="protein sequence ID" value="PKU77050.1"/>
    <property type="molecule type" value="Genomic_DNA"/>
</dbReference>
<organism evidence="2 3">
    <name type="scientific">Dendrobium catenatum</name>
    <dbReference type="NCBI Taxonomy" id="906689"/>
    <lineage>
        <taxon>Eukaryota</taxon>
        <taxon>Viridiplantae</taxon>
        <taxon>Streptophyta</taxon>
        <taxon>Embryophyta</taxon>
        <taxon>Tracheophyta</taxon>
        <taxon>Spermatophyta</taxon>
        <taxon>Magnoliopsida</taxon>
        <taxon>Liliopsida</taxon>
        <taxon>Asparagales</taxon>
        <taxon>Orchidaceae</taxon>
        <taxon>Epidendroideae</taxon>
        <taxon>Malaxideae</taxon>
        <taxon>Dendrobiinae</taxon>
        <taxon>Dendrobium</taxon>
    </lineage>
</organism>
<name>A0A2I0WN10_9ASPA</name>
<evidence type="ECO:0000313" key="2">
    <source>
        <dbReference type="EMBL" id="PKU77050.1"/>
    </source>
</evidence>
<evidence type="ECO:0000256" key="1">
    <source>
        <dbReference type="SAM" id="MobiDB-lite"/>
    </source>
</evidence>
<keyword evidence="3" id="KW-1185">Reference proteome</keyword>
<feature type="compositionally biased region" description="Basic residues" evidence="1">
    <location>
        <begin position="9"/>
        <end position="27"/>
    </location>
</feature>
<gene>
    <name evidence="2" type="ORF">MA16_Dca001656</name>
</gene>
<reference evidence="2 3" key="1">
    <citation type="journal article" date="2016" name="Sci. Rep.">
        <title>The Dendrobium catenatum Lindl. genome sequence provides insights into polysaccharide synthase, floral development and adaptive evolution.</title>
        <authorList>
            <person name="Zhang G.Q."/>
            <person name="Xu Q."/>
            <person name="Bian C."/>
            <person name="Tsai W.C."/>
            <person name="Yeh C.M."/>
            <person name="Liu K.W."/>
            <person name="Yoshida K."/>
            <person name="Zhang L.S."/>
            <person name="Chang S.B."/>
            <person name="Chen F."/>
            <person name="Shi Y."/>
            <person name="Su Y.Y."/>
            <person name="Zhang Y.Q."/>
            <person name="Chen L.J."/>
            <person name="Yin Y."/>
            <person name="Lin M."/>
            <person name="Huang H."/>
            <person name="Deng H."/>
            <person name="Wang Z.W."/>
            <person name="Zhu S.L."/>
            <person name="Zhao X."/>
            <person name="Deng C."/>
            <person name="Niu S.C."/>
            <person name="Huang J."/>
            <person name="Wang M."/>
            <person name="Liu G.H."/>
            <person name="Yang H.J."/>
            <person name="Xiao X.J."/>
            <person name="Hsiao Y.Y."/>
            <person name="Wu W.L."/>
            <person name="Chen Y.Y."/>
            <person name="Mitsuda N."/>
            <person name="Ohme-Takagi M."/>
            <person name="Luo Y.B."/>
            <person name="Van de Peer Y."/>
            <person name="Liu Z.J."/>
        </authorList>
    </citation>
    <scope>NUCLEOTIDE SEQUENCE [LARGE SCALE GENOMIC DNA]</scope>
    <source>
        <tissue evidence="2">The whole plant</tissue>
    </source>
</reference>
<evidence type="ECO:0000313" key="3">
    <source>
        <dbReference type="Proteomes" id="UP000233837"/>
    </source>
</evidence>
<sequence>MEEEEGKKTRLRRRNRSMEIRRKRRKYSPAAWRRSIGQERAGDGLGPGDVGFGLGDRTGLRARPWTGAALGLAGVRECQG</sequence>
<protein>
    <submittedName>
        <fullName evidence="2">Uncharacterized protein</fullName>
    </submittedName>
</protein>
<dbReference type="Proteomes" id="UP000233837">
    <property type="component" value="Unassembled WGS sequence"/>
</dbReference>
<proteinExistence type="predicted"/>
<accession>A0A2I0WN10</accession>
<reference evidence="2 3" key="2">
    <citation type="journal article" date="2017" name="Nature">
        <title>The Apostasia genome and the evolution of orchids.</title>
        <authorList>
            <person name="Zhang G.Q."/>
            <person name="Liu K.W."/>
            <person name="Li Z."/>
            <person name="Lohaus R."/>
            <person name="Hsiao Y.Y."/>
            <person name="Niu S.C."/>
            <person name="Wang J.Y."/>
            <person name="Lin Y.C."/>
            <person name="Xu Q."/>
            <person name="Chen L.J."/>
            <person name="Yoshida K."/>
            <person name="Fujiwara S."/>
            <person name="Wang Z.W."/>
            <person name="Zhang Y.Q."/>
            <person name="Mitsuda N."/>
            <person name="Wang M."/>
            <person name="Liu G.H."/>
            <person name="Pecoraro L."/>
            <person name="Huang H.X."/>
            <person name="Xiao X.J."/>
            <person name="Lin M."/>
            <person name="Wu X.Y."/>
            <person name="Wu W.L."/>
            <person name="Chen Y.Y."/>
            <person name="Chang S.B."/>
            <person name="Sakamoto S."/>
            <person name="Ohme-Takagi M."/>
            <person name="Yagi M."/>
            <person name="Zeng S.J."/>
            <person name="Shen C.Y."/>
            <person name="Yeh C.M."/>
            <person name="Luo Y.B."/>
            <person name="Tsai W.C."/>
            <person name="Van de Peer Y."/>
            <person name="Liu Z.J."/>
        </authorList>
    </citation>
    <scope>NUCLEOTIDE SEQUENCE [LARGE SCALE GENOMIC DNA]</scope>
    <source>
        <tissue evidence="2">The whole plant</tissue>
    </source>
</reference>
<feature type="region of interest" description="Disordered" evidence="1">
    <location>
        <begin position="1"/>
        <end position="49"/>
    </location>
</feature>